<dbReference type="SUPFAM" id="SSF50978">
    <property type="entry name" value="WD40 repeat-like"/>
    <property type="match status" value="1"/>
</dbReference>
<evidence type="ECO:0000313" key="2">
    <source>
        <dbReference type="EMBL" id="KFV03764.1"/>
    </source>
</evidence>
<evidence type="ECO:0000313" key="3">
    <source>
        <dbReference type="Proteomes" id="UP000053149"/>
    </source>
</evidence>
<gene>
    <name evidence="2" type="ORF">N339_13007</name>
</gene>
<proteinExistence type="predicted"/>
<organism evidence="2 3">
    <name type="scientific">Pterocles gutturalis</name>
    <name type="common">yellow-throated sandgrouse</name>
    <dbReference type="NCBI Taxonomy" id="240206"/>
    <lineage>
        <taxon>Eukaryota</taxon>
        <taxon>Metazoa</taxon>
        <taxon>Chordata</taxon>
        <taxon>Craniata</taxon>
        <taxon>Vertebrata</taxon>
        <taxon>Euteleostomi</taxon>
        <taxon>Archelosauria</taxon>
        <taxon>Archosauria</taxon>
        <taxon>Dinosauria</taxon>
        <taxon>Saurischia</taxon>
        <taxon>Theropoda</taxon>
        <taxon>Coelurosauria</taxon>
        <taxon>Aves</taxon>
        <taxon>Neognathae</taxon>
        <taxon>Neoaves</taxon>
        <taxon>Columbimorphae</taxon>
        <taxon>Pterocliformes</taxon>
        <taxon>Pteroclidae</taxon>
        <taxon>Pterocles</taxon>
    </lineage>
</organism>
<dbReference type="InterPro" id="IPR015943">
    <property type="entry name" value="WD40/YVTN_repeat-like_dom_sf"/>
</dbReference>
<sequence length="343" mass="39182">APEVPDFKNSLKQFQKLVEKTVTQKTKEKLSLCIEDDDEIDYDKFYTTTKTLFGPEVKDHNIKAFFRKISNNLDATTEWSEIFGYCIEESDATSSQPKEENTVFLVSEKKQITHSVVKRQDEITGIVKVPLLDFIVTSSQKGVLTIFNNQTRYFFSYPFYFHQDTAWITGCDFLPQLKCVVAVTERTVIIWDYKSKGGQNNCFIIRPMENALLCVCTVTMSDNLAKDNILMGDDKGYVQLLTVSSDHLGLKQRKDKKESQLQVLDFKTFNIVKRKIHDGWVVKVKYISELNCFGSCSSDSIHSFVLDDIKRLEDNLPVREFSVPRGVNAFTYCGKAKVIVTGG</sequence>
<dbReference type="InterPro" id="IPR051242">
    <property type="entry name" value="WD-EF-hand_domain"/>
</dbReference>
<dbReference type="InterPro" id="IPR036322">
    <property type="entry name" value="WD40_repeat_dom_sf"/>
</dbReference>
<dbReference type="PANTHER" id="PTHR44324:SF2">
    <property type="entry name" value="WD REPEAT-CONTAINING PROTEIN 64"/>
    <property type="match status" value="1"/>
</dbReference>
<dbReference type="Gene3D" id="2.130.10.10">
    <property type="entry name" value="YVTN repeat-like/Quinoprotein amine dehydrogenase"/>
    <property type="match status" value="1"/>
</dbReference>
<dbReference type="Proteomes" id="UP000053149">
    <property type="component" value="Unassembled WGS sequence"/>
</dbReference>
<name>A0A093BSA1_9AVES</name>
<evidence type="ECO:0000256" key="1">
    <source>
        <dbReference type="ARBA" id="ARBA00022737"/>
    </source>
</evidence>
<keyword evidence="1" id="KW-0677">Repeat</keyword>
<keyword evidence="3" id="KW-1185">Reference proteome</keyword>
<reference evidence="2 3" key="1">
    <citation type="submission" date="2014-04" db="EMBL/GenBank/DDBJ databases">
        <title>Genome evolution of avian class.</title>
        <authorList>
            <person name="Zhang G."/>
            <person name="Li C."/>
        </authorList>
    </citation>
    <scope>NUCLEOTIDE SEQUENCE [LARGE SCALE GENOMIC DNA]</scope>
    <source>
        <strain evidence="2">BGI_N339</strain>
    </source>
</reference>
<dbReference type="AlphaFoldDB" id="A0A093BSA1"/>
<protein>
    <submittedName>
        <fullName evidence="2">WD repeat-containing protein 64</fullName>
    </submittedName>
</protein>
<dbReference type="PANTHER" id="PTHR44324">
    <property type="entry name" value="WD40 REPEAT DOMAIN 95"/>
    <property type="match status" value="1"/>
</dbReference>
<feature type="non-terminal residue" evidence="2">
    <location>
        <position position="1"/>
    </location>
</feature>
<dbReference type="EMBL" id="KL227899">
    <property type="protein sequence ID" value="KFV03764.1"/>
    <property type="molecule type" value="Genomic_DNA"/>
</dbReference>
<feature type="non-terminal residue" evidence="2">
    <location>
        <position position="343"/>
    </location>
</feature>
<accession>A0A093BSA1</accession>